<protein>
    <submittedName>
        <fullName evidence="1">Uncharacterized protein</fullName>
    </submittedName>
</protein>
<dbReference type="OrthoDB" id="9009316at2"/>
<evidence type="ECO:0000313" key="1">
    <source>
        <dbReference type="EMBL" id="QGZ63326.1"/>
    </source>
</evidence>
<proteinExistence type="predicted"/>
<name>A0A7Z2GKE7_9BURK</name>
<keyword evidence="2" id="KW-1185">Reference proteome</keyword>
<dbReference type="AlphaFoldDB" id="A0A7Z2GKE7"/>
<evidence type="ECO:0000313" key="2">
    <source>
        <dbReference type="Proteomes" id="UP000433577"/>
    </source>
</evidence>
<accession>A0A7Z2GKE7</accession>
<sequence>MTSLTIHALFQPAATARTSTAPVHATHAQRTATLYASLLSHPMAQIAGNVSDRSDVSSVAILGYN</sequence>
<dbReference type="Proteomes" id="UP000433577">
    <property type="component" value="Chromosome 2"/>
</dbReference>
<gene>
    <name evidence="1" type="ORF">FAZ98_16115</name>
</gene>
<organism evidence="1 2">
    <name type="scientific">Paraburkholderia acidisoli</name>
    <dbReference type="NCBI Taxonomy" id="2571748"/>
    <lineage>
        <taxon>Bacteria</taxon>
        <taxon>Pseudomonadati</taxon>
        <taxon>Pseudomonadota</taxon>
        <taxon>Betaproteobacteria</taxon>
        <taxon>Burkholderiales</taxon>
        <taxon>Burkholderiaceae</taxon>
        <taxon>Paraburkholderia</taxon>
    </lineage>
</organism>
<dbReference type="EMBL" id="CP046914">
    <property type="protein sequence ID" value="QGZ63326.1"/>
    <property type="molecule type" value="Genomic_DNA"/>
</dbReference>
<dbReference type="KEGG" id="pacs:FAZ98_16115"/>
<dbReference type="RefSeq" id="WP_158952319.1">
    <property type="nucleotide sequence ID" value="NZ_CP046914.1"/>
</dbReference>
<reference evidence="1 2" key="1">
    <citation type="submission" date="2019-12" db="EMBL/GenBank/DDBJ databases">
        <title>Paraburkholderia acidiphila 7Q-K02 sp. nov and Paraburkholderia acidisoli DHF22 sp. nov., two strains isolated from forest soil.</title>
        <authorList>
            <person name="Gao Z."/>
            <person name="Qiu L."/>
        </authorList>
    </citation>
    <scope>NUCLEOTIDE SEQUENCE [LARGE SCALE GENOMIC DNA]</scope>
    <source>
        <strain evidence="1 2">DHF22</strain>
    </source>
</reference>